<evidence type="ECO:0008006" key="3">
    <source>
        <dbReference type="Google" id="ProtNLM"/>
    </source>
</evidence>
<comment type="caution">
    <text evidence="1">The sequence shown here is derived from an EMBL/GenBank/DDBJ whole genome shotgun (WGS) entry which is preliminary data.</text>
</comment>
<sequence length="130" mass="15368">MGKIRRFSQNAKQERNHFGRGSCRRRVDRFNNTELANMLFVYGSTSRIPRASLRMCLEHLPNRYLPSHPLLGQLHQRLLIEPIISLFIIWQKLTDGYPRLRPNRFLPVQIQEVHGYATFVTSYINLFIKS</sequence>
<accession>A0A4Y2FMN5</accession>
<evidence type="ECO:0000313" key="1">
    <source>
        <dbReference type="EMBL" id="GBM41639.1"/>
    </source>
</evidence>
<evidence type="ECO:0000313" key="2">
    <source>
        <dbReference type="Proteomes" id="UP000499080"/>
    </source>
</evidence>
<keyword evidence="2" id="KW-1185">Reference proteome</keyword>
<name>A0A4Y2FMN5_ARAVE</name>
<gene>
    <name evidence="1" type="ORF">AVEN_198388_1</name>
</gene>
<dbReference type="Proteomes" id="UP000499080">
    <property type="component" value="Unassembled WGS sequence"/>
</dbReference>
<dbReference type="AlphaFoldDB" id="A0A4Y2FMN5"/>
<dbReference type="EMBL" id="BGPR01000969">
    <property type="protein sequence ID" value="GBM41639.1"/>
    <property type="molecule type" value="Genomic_DNA"/>
</dbReference>
<reference evidence="1 2" key="1">
    <citation type="journal article" date="2019" name="Sci. Rep.">
        <title>Orb-weaving spider Araneus ventricosus genome elucidates the spidroin gene catalogue.</title>
        <authorList>
            <person name="Kono N."/>
            <person name="Nakamura H."/>
            <person name="Ohtoshi R."/>
            <person name="Moran D.A.P."/>
            <person name="Shinohara A."/>
            <person name="Yoshida Y."/>
            <person name="Fujiwara M."/>
            <person name="Mori M."/>
            <person name="Tomita M."/>
            <person name="Arakawa K."/>
        </authorList>
    </citation>
    <scope>NUCLEOTIDE SEQUENCE [LARGE SCALE GENOMIC DNA]</scope>
</reference>
<proteinExistence type="predicted"/>
<organism evidence="1 2">
    <name type="scientific">Araneus ventricosus</name>
    <name type="common">Orbweaver spider</name>
    <name type="synonym">Epeira ventricosa</name>
    <dbReference type="NCBI Taxonomy" id="182803"/>
    <lineage>
        <taxon>Eukaryota</taxon>
        <taxon>Metazoa</taxon>
        <taxon>Ecdysozoa</taxon>
        <taxon>Arthropoda</taxon>
        <taxon>Chelicerata</taxon>
        <taxon>Arachnida</taxon>
        <taxon>Araneae</taxon>
        <taxon>Araneomorphae</taxon>
        <taxon>Entelegynae</taxon>
        <taxon>Araneoidea</taxon>
        <taxon>Araneidae</taxon>
        <taxon>Araneus</taxon>
    </lineage>
</organism>
<protein>
    <recommendedName>
        <fullName evidence="3">DUF4817 domain-containing protein</fullName>
    </recommendedName>
</protein>